<gene>
    <name evidence="2" type="ORF">QQF64_003537</name>
</gene>
<dbReference type="InterPro" id="IPR004273">
    <property type="entry name" value="Dynein_heavy_D6_P-loop"/>
</dbReference>
<feature type="domain" description="Dynein heavy chain region D6 P-loop" evidence="1">
    <location>
        <begin position="22"/>
        <end position="133"/>
    </location>
</feature>
<proteinExistence type="predicted"/>
<evidence type="ECO:0000313" key="2">
    <source>
        <dbReference type="EMBL" id="KAL1265510.1"/>
    </source>
</evidence>
<reference evidence="2 3" key="1">
    <citation type="submission" date="2023-09" db="EMBL/GenBank/DDBJ databases">
        <authorList>
            <person name="Wang M."/>
        </authorList>
    </citation>
    <scope>NUCLEOTIDE SEQUENCE [LARGE SCALE GENOMIC DNA]</scope>
    <source>
        <strain evidence="2">GT-2023</strain>
        <tissue evidence="2">Liver</tissue>
    </source>
</reference>
<keyword evidence="3" id="KW-1185">Reference proteome</keyword>
<dbReference type="Proteomes" id="UP001558613">
    <property type="component" value="Unassembled WGS sequence"/>
</dbReference>
<protein>
    <recommendedName>
        <fullName evidence="1">Dynein heavy chain region D6 P-loop domain-containing protein</fullName>
    </recommendedName>
</protein>
<dbReference type="Gene3D" id="3.40.50.300">
    <property type="entry name" value="P-loop containing nucleotide triphosphate hydrolases"/>
    <property type="match status" value="1"/>
</dbReference>
<dbReference type="InterPro" id="IPR027417">
    <property type="entry name" value="P-loop_NTPase"/>
</dbReference>
<dbReference type="EMBL" id="JAYMGO010000011">
    <property type="protein sequence ID" value="KAL1265510.1"/>
    <property type="molecule type" value="Genomic_DNA"/>
</dbReference>
<dbReference type="Pfam" id="PF03028">
    <property type="entry name" value="Dynein_heavy"/>
    <property type="match status" value="1"/>
</dbReference>
<accession>A0ABR3MLL4</accession>
<dbReference type="InterPro" id="IPR026983">
    <property type="entry name" value="DHC"/>
</dbReference>
<evidence type="ECO:0000313" key="3">
    <source>
        <dbReference type="Proteomes" id="UP001558613"/>
    </source>
</evidence>
<dbReference type="PANTHER" id="PTHR45703:SF36">
    <property type="entry name" value="DYNEIN HEAVY CHAIN, CYTOPLASMIC"/>
    <property type="match status" value="1"/>
</dbReference>
<dbReference type="PANTHER" id="PTHR45703">
    <property type="entry name" value="DYNEIN HEAVY CHAIN"/>
    <property type="match status" value="1"/>
</dbReference>
<organism evidence="2 3">
    <name type="scientific">Cirrhinus molitorella</name>
    <name type="common">mud carp</name>
    <dbReference type="NCBI Taxonomy" id="172907"/>
    <lineage>
        <taxon>Eukaryota</taxon>
        <taxon>Metazoa</taxon>
        <taxon>Chordata</taxon>
        <taxon>Craniata</taxon>
        <taxon>Vertebrata</taxon>
        <taxon>Euteleostomi</taxon>
        <taxon>Actinopterygii</taxon>
        <taxon>Neopterygii</taxon>
        <taxon>Teleostei</taxon>
        <taxon>Ostariophysi</taxon>
        <taxon>Cypriniformes</taxon>
        <taxon>Cyprinidae</taxon>
        <taxon>Labeoninae</taxon>
        <taxon>Labeonini</taxon>
        <taxon>Cirrhinus</taxon>
    </lineage>
</organism>
<name>A0ABR3MLL4_9TELE</name>
<sequence>MAKVQTKRKESYAVENNSSLCNPGSDIHSHITLQPKAKLEEVLLKLSVISFESDCHQDAVLSALDSAVQNGHWLVLNNCHLLDCWDVRVVNKLTQVVYSTTKDLETDGKLLNAGGTERFVHPQFKLWLITKGDRPHSVPVAVRIRALHLVCDSSWDLKDELWSSVKQTLPFFSHEDTVNTRCVVLHSVLLQRQTFKHLGQGRLYLWTREDLLALIDAHHCITKHCSDPTAAVEYIADSLQPVKYNMTSSTAAYLTSSALLRLETRAAQVIPVGGVIRRLQERNSSRHSISTQLLQVDQVERSILLLAESQSRWNGRQTFTSFIKPLLFSPSLFITLSLFHPVPLQSAVPFRTIE</sequence>
<evidence type="ECO:0000259" key="1">
    <source>
        <dbReference type="Pfam" id="PF03028"/>
    </source>
</evidence>
<comment type="caution">
    <text evidence="2">The sequence shown here is derived from an EMBL/GenBank/DDBJ whole genome shotgun (WGS) entry which is preliminary data.</text>
</comment>